<gene>
    <name evidence="3" type="ORF">GcC1_065017</name>
</gene>
<dbReference type="PANTHER" id="PTHR35910:SF6">
    <property type="entry name" value="2EXR DOMAIN-CONTAINING PROTEIN"/>
    <property type="match status" value="1"/>
</dbReference>
<evidence type="ECO:0000259" key="2">
    <source>
        <dbReference type="Pfam" id="PF20150"/>
    </source>
</evidence>
<organism evidence="3 4">
    <name type="scientific">Golovinomyces cichoracearum</name>
    <dbReference type="NCBI Taxonomy" id="62708"/>
    <lineage>
        <taxon>Eukaryota</taxon>
        <taxon>Fungi</taxon>
        <taxon>Dikarya</taxon>
        <taxon>Ascomycota</taxon>
        <taxon>Pezizomycotina</taxon>
        <taxon>Leotiomycetes</taxon>
        <taxon>Erysiphales</taxon>
        <taxon>Erysiphaceae</taxon>
        <taxon>Golovinomyces</taxon>
    </lineage>
</organism>
<evidence type="ECO:0000256" key="1">
    <source>
        <dbReference type="SAM" id="MobiDB-lite"/>
    </source>
</evidence>
<protein>
    <recommendedName>
        <fullName evidence="2">2EXR domain-containing protein</fullName>
    </recommendedName>
</protein>
<dbReference type="InterPro" id="IPR045518">
    <property type="entry name" value="2EXR"/>
</dbReference>
<feature type="compositionally biased region" description="Basic and acidic residues" evidence="1">
    <location>
        <begin position="69"/>
        <end position="82"/>
    </location>
</feature>
<dbReference type="Pfam" id="PF20150">
    <property type="entry name" value="2EXR"/>
    <property type="match status" value="1"/>
</dbReference>
<sequence length="349" mass="40448">MKKTMSDVTPMTFHHFRLLAPELRLKIFNYAMPQPYVIPLSVLYTGGGVNFHTYYDDGHDEREEDTQDDSGHDENVKEKENSQKNIGADARNSSFFLPLITKANARGLSHTCREFRNVFLNAFPNKLVLSNEKGVIRLNYRTTIIYLRQFQKLVDQPAISHFLFDDTSNSNGNNARSRNHSDVLQFPTFFSRITQLALPIDFITEYPEASAHPFTLYHYSTEGALFAKMIEPFTALRYLWAVADDVYWQLDITLTLNGYFQPYPYRADVSVLGFLAERKEQLAIWAEYRNAIIRCRDILSTVESHQAENSISSRVPTPIRVDTYYPPALMIWGMEEIELWDFLCEFKTS</sequence>
<comment type="caution">
    <text evidence="3">The sequence shown here is derived from an EMBL/GenBank/DDBJ whole genome shotgun (WGS) entry which is preliminary data.</text>
</comment>
<feature type="domain" description="2EXR" evidence="2">
    <location>
        <begin position="13"/>
        <end position="142"/>
    </location>
</feature>
<dbReference type="Proteomes" id="UP000285405">
    <property type="component" value="Unassembled WGS sequence"/>
</dbReference>
<proteinExistence type="predicted"/>
<dbReference type="AlphaFoldDB" id="A0A420IRQ8"/>
<evidence type="ECO:0000313" key="3">
    <source>
        <dbReference type="EMBL" id="RKF77207.1"/>
    </source>
</evidence>
<reference evidence="3 4" key="1">
    <citation type="journal article" date="2018" name="BMC Genomics">
        <title>Comparative genome analyses reveal sequence features reflecting distinct modes of host-adaptation between dicot and monocot powdery mildew.</title>
        <authorList>
            <person name="Wu Y."/>
            <person name="Ma X."/>
            <person name="Pan Z."/>
            <person name="Kale S.D."/>
            <person name="Song Y."/>
            <person name="King H."/>
            <person name="Zhang Q."/>
            <person name="Presley C."/>
            <person name="Deng X."/>
            <person name="Wei C.I."/>
            <person name="Xiao S."/>
        </authorList>
    </citation>
    <scope>NUCLEOTIDE SEQUENCE [LARGE SCALE GENOMIC DNA]</scope>
    <source>
        <strain evidence="3">UCSC1</strain>
    </source>
</reference>
<dbReference type="EMBL" id="MCBR01006585">
    <property type="protein sequence ID" value="RKF77207.1"/>
    <property type="molecule type" value="Genomic_DNA"/>
</dbReference>
<dbReference type="PANTHER" id="PTHR35910">
    <property type="entry name" value="2EXR DOMAIN-CONTAINING PROTEIN"/>
    <property type="match status" value="1"/>
</dbReference>
<name>A0A420IRQ8_9PEZI</name>
<feature type="region of interest" description="Disordered" evidence="1">
    <location>
        <begin position="55"/>
        <end position="85"/>
    </location>
</feature>
<dbReference type="OrthoDB" id="3593373at2759"/>
<evidence type="ECO:0000313" key="4">
    <source>
        <dbReference type="Proteomes" id="UP000285405"/>
    </source>
</evidence>
<accession>A0A420IRQ8</accession>